<dbReference type="PANTHER" id="PTHR30329">
    <property type="entry name" value="STATOR ELEMENT OF FLAGELLAR MOTOR COMPLEX"/>
    <property type="match status" value="1"/>
</dbReference>
<feature type="region of interest" description="Disordered" evidence="5">
    <location>
        <begin position="363"/>
        <end position="383"/>
    </location>
</feature>
<dbReference type="InterPro" id="IPR050330">
    <property type="entry name" value="Bact_OuterMem_StrucFunc"/>
</dbReference>
<dbReference type="EMBL" id="CADCTW010000213">
    <property type="protein sequence ID" value="CAA9363554.1"/>
    <property type="molecule type" value="Genomic_DNA"/>
</dbReference>
<feature type="signal peptide" evidence="6">
    <location>
        <begin position="1"/>
        <end position="24"/>
    </location>
</feature>
<evidence type="ECO:0000256" key="6">
    <source>
        <dbReference type="SAM" id="SignalP"/>
    </source>
</evidence>
<reference evidence="8" key="1">
    <citation type="submission" date="2020-02" db="EMBL/GenBank/DDBJ databases">
        <authorList>
            <person name="Meier V. D."/>
        </authorList>
    </citation>
    <scope>NUCLEOTIDE SEQUENCE</scope>
    <source>
        <strain evidence="8">AVDCRST_MAG68</strain>
    </source>
</reference>
<organism evidence="8">
    <name type="scientific">uncultured Gemmatimonadota bacterium</name>
    <dbReference type="NCBI Taxonomy" id="203437"/>
    <lineage>
        <taxon>Bacteria</taxon>
        <taxon>Pseudomonadati</taxon>
        <taxon>Gemmatimonadota</taxon>
        <taxon>environmental samples</taxon>
    </lineage>
</organism>
<dbReference type="Gene3D" id="3.30.1330.60">
    <property type="entry name" value="OmpA-like domain"/>
    <property type="match status" value="1"/>
</dbReference>
<dbReference type="PROSITE" id="PS51123">
    <property type="entry name" value="OMPA_2"/>
    <property type="match status" value="1"/>
</dbReference>
<evidence type="ECO:0000256" key="2">
    <source>
        <dbReference type="ARBA" id="ARBA00023136"/>
    </source>
</evidence>
<gene>
    <name evidence="8" type="ORF">AVDCRST_MAG68-4654</name>
</gene>
<feature type="region of interest" description="Disordered" evidence="5">
    <location>
        <begin position="56"/>
        <end position="76"/>
    </location>
</feature>
<dbReference type="PROSITE" id="PS01068">
    <property type="entry name" value="OMPA_1"/>
    <property type="match status" value="1"/>
</dbReference>
<feature type="domain" description="OmpA-like" evidence="7">
    <location>
        <begin position="277"/>
        <end position="391"/>
    </location>
</feature>
<dbReference type="CDD" id="cd07185">
    <property type="entry name" value="OmpA_C-like"/>
    <property type="match status" value="1"/>
</dbReference>
<keyword evidence="6" id="KW-0732">Signal</keyword>
<name>A0A6J4MMH0_9BACT</name>
<keyword evidence="3" id="KW-0998">Cell outer membrane</keyword>
<evidence type="ECO:0000313" key="8">
    <source>
        <dbReference type="EMBL" id="CAA9363554.1"/>
    </source>
</evidence>
<evidence type="ECO:0000256" key="3">
    <source>
        <dbReference type="ARBA" id="ARBA00023237"/>
    </source>
</evidence>
<comment type="subcellular location">
    <subcellularLocation>
        <location evidence="1">Cell outer membrane</location>
    </subcellularLocation>
</comment>
<dbReference type="Pfam" id="PF00691">
    <property type="entry name" value="OmpA"/>
    <property type="match status" value="1"/>
</dbReference>
<dbReference type="GO" id="GO:0009279">
    <property type="term" value="C:cell outer membrane"/>
    <property type="evidence" value="ECO:0007669"/>
    <property type="project" value="UniProtKB-SubCell"/>
</dbReference>
<evidence type="ECO:0000259" key="7">
    <source>
        <dbReference type="PROSITE" id="PS51123"/>
    </source>
</evidence>
<dbReference type="InterPro" id="IPR006664">
    <property type="entry name" value="OMP_bac"/>
</dbReference>
<dbReference type="PANTHER" id="PTHR30329:SF21">
    <property type="entry name" value="LIPOPROTEIN YIAD-RELATED"/>
    <property type="match status" value="1"/>
</dbReference>
<keyword evidence="2 4" id="KW-0472">Membrane</keyword>
<dbReference type="InterPro" id="IPR006665">
    <property type="entry name" value="OmpA-like"/>
</dbReference>
<dbReference type="PRINTS" id="PR01023">
    <property type="entry name" value="NAFLGMOTY"/>
</dbReference>
<accession>A0A6J4MMH0</accession>
<evidence type="ECO:0000256" key="1">
    <source>
        <dbReference type="ARBA" id="ARBA00004442"/>
    </source>
</evidence>
<dbReference type="AlphaFoldDB" id="A0A6J4MMH0"/>
<evidence type="ECO:0000256" key="5">
    <source>
        <dbReference type="SAM" id="MobiDB-lite"/>
    </source>
</evidence>
<dbReference type="SUPFAM" id="SSF103088">
    <property type="entry name" value="OmpA-like"/>
    <property type="match status" value="1"/>
</dbReference>
<dbReference type="PRINTS" id="PR01021">
    <property type="entry name" value="OMPADOMAIN"/>
</dbReference>
<dbReference type="InterPro" id="IPR006690">
    <property type="entry name" value="OMPA-like_CS"/>
</dbReference>
<evidence type="ECO:0000256" key="4">
    <source>
        <dbReference type="PROSITE-ProRule" id="PRU00473"/>
    </source>
</evidence>
<dbReference type="InterPro" id="IPR036737">
    <property type="entry name" value="OmpA-like_sf"/>
</dbReference>
<proteinExistence type="predicted"/>
<feature type="chain" id="PRO_5026900884" description="OmpA-like domain-containing protein" evidence="6">
    <location>
        <begin position="25"/>
        <end position="391"/>
    </location>
</feature>
<protein>
    <recommendedName>
        <fullName evidence="7">OmpA-like domain-containing protein</fullName>
    </recommendedName>
</protein>
<sequence length="391" mass="41632">MIRSTAVLFAACAAAALAHSPADAQGGALGRMRERVKQRIEERVGDRADRAVDAALGANPAGTTPGGTAAAPPANAHPGQGAWVNYDFVPGSRPLFVTDFSADNVGDFPRRLRLESGNMQVAEVQGRRWLHTTDGGTLVIPLPETLPQRFTIEFDFVPGSPTHGNRLELCHSGRCSPFAQINWTGGGTVNVYSSQDDARTEGRAASLEGKTTPIRVMVDGSYVKVYAGGARVINMPNAQFTRGRELRLQLSNGEGGQATMVGNLSVMAGGKRLYDALSREGRVATQGILFDTGSDRIRPESTPTLREITAMLREYAGLRIAVEGHTDDAGQAAANQALSERRAAAVRAFLVAQGIDAARVQSRGLGASRPAAPNATPEGRRQNRRVELVRL</sequence>